<evidence type="ECO:0000256" key="1">
    <source>
        <dbReference type="SAM" id="MobiDB-lite"/>
    </source>
</evidence>
<sequence length="549" mass="58031">MTKGLLYMPIPALVTRRFSLSIAIALATLPLPTTANTAAGADCPAGNVQVVTTALIQAEDANAANQASIIGLPYQAPHRSRDFRGEAAEPATGSVYGLAYHASSNTLLSGAFLKRFAALGPHGTGAIYATDRRTGQTTLFADLNRLGGGAVAGNDPRGGATDWFHDAASFDKVGFVGLGDIDLSEDQQTLYAVSLGDRKLYQLDTAALNTGGKLPVNQLKAAPVAIPLNACSNPQDARPMGLGIHDGQVYVGVTCTAQSTVGSGSIGDTKQLKAAVYRFDPQAQRFDNAPAFSTPLNYPRGCVYSSNIMAAPPEPGCFDTNWRPWQPDWRVVYGRIAPGNAQQTNFNLEYPQPWLSDVEFDNGDMLLGFRDLNGDRTGYCKGSPDTTENPQVPNTQDACKAGTMGIQQGNGAGDILRACAAGSGWVLESNGSCGGQRTVGQNNGQGPQGGEYYWNDQGSGGTGAGGDTRGHHQTAMGALLQLPQRGEIVTTAMNPFDFYSGGIEWYGNQQGNSIRRAEAYNSKDYWGFGKANGLGDLEWVCGNSGYRGR</sequence>
<feature type="signal peptide" evidence="2">
    <location>
        <begin position="1"/>
        <end position="35"/>
    </location>
</feature>
<accession>A0A1Y1QEH8</accession>
<gene>
    <name evidence="3" type="ORF">BWK73_38170</name>
</gene>
<organism evidence="3 4">
    <name type="scientific">Thiothrix lacustris</name>
    <dbReference type="NCBI Taxonomy" id="525917"/>
    <lineage>
        <taxon>Bacteria</taxon>
        <taxon>Pseudomonadati</taxon>
        <taxon>Pseudomonadota</taxon>
        <taxon>Gammaproteobacteria</taxon>
        <taxon>Thiotrichales</taxon>
        <taxon>Thiotrichaceae</taxon>
        <taxon>Thiothrix</taxon>
    </lineage>
</organism>
<feature type="chain" id="PRO_5013208739" evidence="2">
    <location>
        <begin position="36"/>
        <end position="549"/>
    </location>
</feature>
<evidence type="ECO:0000313" key="3">
    <source>
        <dbReference type="EMBL" id="OQX03847.1"/>
    </source>
</evidence>
<dbReference type="SUPFAM" id="SSF63825">
    <property type="entry name" value="YWTD domain"/>
    <property type="match status" value="1"/>
</dbReference>
<dbReference type="EMBL" id="MTEJ01000376">
    <property type="protein sequence ID" value="OQX03847.1"/>
    <property type="molecule type" value="Genomic_DNA"/>
</dbReference>
<reference evidence="3 4" key="1">
    <citation type="submission" date="2017-01" db="EMBL/GenBank/DDBJ databases">
        <title>Novel large sulfur bacteria in the metagenomes of groundwater-fed chemosynthetic microbial mats in the Lake Huron basin.</title>
        <authorList>
            <person name="Sharrar A.M."/>
            <person name="Flood B.E."/>
            <person name="Bailey J.V."/>
            <person name="Jones D.S."/>
            <person name="Biddanda B."/>
            <person name="Ruberg S.A."/>
            <person name="Marcus D.N."/>
            <person name="Dick G.J."/>
        </authorList>
    </citation>
    <scope>NUCLEOTIDE SEQUENCE [LARGE SCALE GENOMIC DNA]</scope>
    <source>
        <strain evidence="3">A8</strain>
    </source>
</reference>
<name>A0A1Y1QEH8_9GAMM</name>
<protein>
    <submittedName>
        <fullName evidence="3">Uncharacterized protein</fullName>
    </submittedName>
</protein>
<keyword evidence="2" id="KW-0732">Signal</keyword>
<dbReference type="AlphaFoldDB" id="A0A1Y1QEH8"/>
<feature type="region of interest" description="Disordered" evidence="1">
    <location>
        <begin position="438"/>
        <end position="471"/>
    </location>
</feature>
<evidence type="ECO:0000313" key="4">
    <source>
        <dbReference type="Proteomes" id="UP000192491"/>
    </source>
</evidence>
<evidence type="ECO:0000256" key="2">
    <source>
        <dbReference type="SAM" id="SignalP"/>
    </source>
</evidence>
<dbReference type="Proteomes" id="UP000192491">
    <property type="component" value="Unassembled WGS sequence"/>
</dbReference>
<proteinExistence type="predicted"/>
<comment type="caution">
    <text evidence="3">The sequence shown here is derived from an EMBL/GenBank/DDBJ whole genome shotgun (WGS) entry which is preliminary data.</text>
</comment>
<feature type="compositionally biased region" description="Gly residues" evidence="1">
    <location>
        <begin position="458"/>
        <end position="467"/>
    </location>
</feature>